<evidence type="ECO:0000313" key="2">
    <source>
        <dbReference type="Proteomes" id="UP001056436"/>
    </source>
</evidence>
<protein>
    <recommendedName>
        <fullName evidence="3">MADS-box domain-containing protein</fullName>
    </recommendedName>
</protein>
<name>A0A9P9X1W6_9PEZI</name>
<keyword evidence="2" id="KW-1185">Reference proteome</keyword>
<dbReference type="OrthoDB" id="4838661at2759"/>
<accession>A0A9P9X1W6</accession>
<dbReference type="EMBL" id="SDAQ01000176">
    <property type="protein sequence ID" value="KAI3531984.1"/>
    <property type="molecule type" value="Genomic_DNA"/>
</dbReference>
<gene>
    <name evidence="1" type="ORF">CABS02_13998</name>
</gene>
<evidence type="ECO:0008006" key="3">
    <source>
        <dbReference type="Google" id="ProtNLM"/>
    </source>
</evidence>
<proteinExistence type="predicted"/>
<sequence>MASPPQRLVKKRDRSSENFVKATKNLLARCDRIREQYDADIYIQIHRSQRYFMYTSSNEPSWPKTQAEVGKMYPVPVTRTPQDFAGKRSRASTICTTQATAEEENNASCCDGERASVVDRRGVLVQNHGVDAYSCDEPAGQEMMPLGGHSTCSMGK</sequence>
<evidence type="ECO:0000313" key="1">
    <source>
        <dbReference type="EMBL" id="KAI3531984.1"/>
    </source>
</evidence>
<comment type="caution">
    <text evidence="1">The sequence shown here is derived from an EMBL/GenBank/DDBJ whole genome shotgun (WGS) entry which is preliminary data.</text>
</comment>
<reference evidence="1" key="1">
    <citation type="submission" date="2019-01" db="EMBL/GenBank/DDBJ databases">
        <title>Colletotrichum abscissum LGMF1257.</title>
        <authorList>
            <person name="Baroncelli R."/>
        </authorList>
    </citation>
    <scope>NUCLEOTIDE SEQUENCE</scope>
    <source>
        <strain evidence="1">Ca142</strain>
    </source>
</reference>
<dbReference type="AlphaFoldDB" id="A0A9P9X1W6"/>
<organism evidence="1 2">
    <name type="scientific">Colletotrichum abscissum</name>
    <dbReference type="NCBI Taxonomy" id="1671311"/>
    <lineage>
        <taxon>Eukaryota</taxon>
        <taxon>Fungi</taxon>
        <taxon>Dikarya</taxon>
        <taxon>Ascomycota</taxon>
        <taxon>Pezizomycotina</taxon>
        <taxon>Sordariomycetes</taxon>
        <taxon>Hypocreomycetidae</taxon>
        <taxon>Glomerellales</taxon>
        <taxon>Glomerellaceae</taxon>
        <taxon>Colletotrichum</taxon>
        <taxon>Colletotrichum acutatum species complex</taxon>
    </lineage>
</organism>
<dbReference type="Proteomes" id="UP001056436">
    <property type="component" value="Unassembled WGS sequence"/>
</dbReference>